<evidence type="ECO:0000259" key="7">
    <source>
        <dbReference type="PROSITE" id="PS50011"/>
    </source>
</evidence>
<keyword evidence="1" id="KW-0723">Serine/threonine-protein kinase</keyword>
<dbReference type="PANTHER" id="PTHR24345:SF0">
    <property type="entry name" value="CELL CYCLE SERINE_THREONINE-PROTEIN KINASE CDC5_MSD2"/>
    <property type="match status" value="1"/>
</dbReference>
<protein>
    <recommendedName>
        <fullName evidence="7">Protein kinase domain-containing protein</fullName>
    </recommendedName>
</protein>
<keyword evidence="3" id="KW-0547">Nucleotide-binding</keyword>
<keyword evidence="4" id="KW-0418">Kinase</keyword>
<dbReference type="GO" id="GO:0005634">
    <property type="term" value="C:nucleus"/>
    <property type="evidence" value="ECO:0007669"/>
    <property type="project" value="TreeGrafter"/>
</dbReference>
<evidence type="ECO:0000256" key="3">
    <source>
        <dbReference type="ARBA" id="ARBA00022741"/>
    </source>
</evidence>
<feature type="domain" description="Protein kinase" evidence="7">
    <location>
        <begin position="21"/>
        <end position="287"/>
    </location>
</feature>
<dbReference type="PROSITE" id="PS50011">
    <property type="entry name" value="PROTEIN_KINASE_DOM"/>
    <property type="match status" value="1"/>
</dbReference>
<dbReference type="Gene3D" id="1.10.510.10">
    <property type="entry name" value="Transferase(Phosphotransferase) domain 1"/>
    <property type="match status" value="1"/>
</dbReference>
<dbReference type="SMART" id="SM00220">
    <property type="entry name" value="S_TKc"/>
    <property type="match status" value="1"/>
</dbReference>
<accession>A0A8H7QQX8</accession>
<feature type="compositionally biased region" description="Low complexity" evidence="6">
    <location>
        <begin position="347"/>
        <end position="363"/>
    </location>
</feature>
<feature type="region of interest" description="Disordered" evidence="6">
    <location>
        <begin position="333"/>
        <end position="363"/>
    </location>
</feature>
<evidence type="ECO:0000313" key="9">
    <source>
        <dbReference type="Proteomes" id="UP000650833"/>
    </source>
</evidence>
<name>A0A8H7QQX8_9FUNG</name>
<dbReference type="EMBL" id="JAEPRC010000442">
    <property type="protein sequence ID" value="KAG2197147.1"/>
    <property type="molecule type" value="Genomic_DNA"/>
</dbReference>
<dbReference type="PANTHER" id="PTHR24345">
    <property type="entry name" value="SERINE/THREONINE-PROTEIN KINASE PLK"/>
    <property type="match status" value="1"/>
</dbReference>
<keyword evidence="5" id="KW-0067">ATP-binding</keyword>
<evidence type="ECO:0000256" key="1">
    <source>
        <dbReference type="ARBA" id="ARBA00022527"/>
    </source>
</evidence>
<gene>
    <name evidence="8" type="ORF">INT46_004562</name>
</gene>
<keyword evidence="9" id="KW-1185">Reference proteome</keyword>
<evidence type="ECO:0000256" key="4">
    <source>
        <dbReference type="ARBA" id="ARBA00022777"/>
    </source>
</evidence>
<dbReference type="PROSITE" id="PS00108">
    <property type="entry name" value="PROTEIN_KINASE_ST"/>
    <property type="match status" value="1"/>
</dbReference>
<dbReference type="InterPro" id="IPR011009">
    <property type="entry name" value="Kinase-like_dom_sf"/>
</dbReference>
<dbReference type="OrthoDB" id="541276at2759"/>
<dbReference type="InterPro" id="IPR008271">
    <property type="entry name" value="Ser/Thr_kinase_AS"/>
</dbReference>
<reference evidence="8" key="1">
    <citation type="submission" date="2020-12" db="EMBL/GenBank/DDBJ databases">
        <title>Metabolic potential, ecology and presence of endohyphal bacteria is reflected in genomic diversity of Mucoromycotina.</title>
        <authorList>
            <person name="Muszewska A."/>
            <person name="Okrasinska A."/>
            <person name="Steczkiewicz K."/>
            <person name="Drgas O."/>
            <person name="Orlowska M."/>
            <person name="Perlinska-Lenart U."/>
            <person name="Aleksandrzak-Piekarczyk T."/>
            <person name="Szatraj K."/>
            <person name="Zielenkiewicz U."/>
            <person name="Pilsyk S."/>
            <person name="Malc E."/>
            <person name="Mieczkowski P."/>
            <person name="Kruszewska J.S."/>
            <person name="Biernat P."/>
            <person name="Pawlowska J."/>
        </authorList>
    </citation>
    <scope>NUCLEOTIDE SEQUENCE</scope>
    <source>
        <strain evidence="8">CBS 226.32</strain>
    </source>
</reference>
<dbReference type="GO" id="GO:0005524">
    <property type="term" value="F:ATP binding"/>
    <property type="evidence" value="ECO:0007669"/>
    <property type="project" value="UniProtKB-KW"/>
</dbReference>
<dbReference type="Pfam" id="PF00069">
    <property type="entry name" value="Pkinase"/>
    <property type="match status" value="1"/>
</dbReference>
<proteinExistence type="predicted"/>
<keyword evidence="2" id="KW-0808">Transferase</keyword>
<organism evidence="8 9">
    <name type="scientific">Mucor plumbeus</name>
    <dbReference type="NCBI Taxonomy" id="97098"/>
    <lineage>
        <taxon>Eukaryota</taxon>
        <taxon>Fungi</taxon>
        <taxon>Fungi incertae sedis</taxon>
        <taxon>Mucoromycota</taxon>
        <taxon>Mucoromycotina</taxon>
        <taxon>Mucoromycetes</taxon>
        <taxon>Mucorales</taxon>
        <taxon>Mucorineae</taxon>
        <taxon>Mucoraceae</taxon>
        <taxon>Mucor</taxon>
    </lineage>
</organism>
<dbReference type="Proteomes" id="UP000650833">
    <property type="component" value="Unassembled WGS sequence"/>
</dbReference>
<sequence length="405" mass="45276">MPTTFNNSVPQLPIGTIIQDLEIVKVLSIGPYGQVYMARHIQTFKRYAIKSLPHIGLDSRQLAFQRNEITLHSHLSDHPHIIRLEKVVQTTEWTHAILEYGSEGDLFSAITDKGIYHGNHALIKDVFLQLIDAVRYSHDNHIFHRDLKPENILTFNGGRTVKLADFGLATTDAISTDYGCGSTFYFSPECQGGLDRQKRVGYATAPNDVWALGIILINLSAGRNPWRLASLDDETFCGFLHDPNLLLKILPISAELNKILKRIFCLDPHRRITLDELYIRIQRCTYFTRTPEVTQYESMMTSAVISSSNKRTKKAKIRPTKLDLFNHPIVVDLPSPPQTPNQDTMTSSSSSSSSGSSSNSSISSLTDNVGTVLVNSNVTTDTFFFPKKGAADTTNLDPHYIQVVV</sequence>
<evidence type="ECO:0000313" key="8">
    <source>
        <dbReference type="EMBL" id="KAG2197147.1"/>
    </source>
</evidence>
<dbReference type="InterPro" id="IPR000719">
    <property type="entry name" value="Prot_kinase_dom"/>
</dbReference>
<dbReference type="SUPFAM" id="SSF56112">
    <property type="entry name" value="Protein kinase-like (PK-like)"/>
    <property type="match status" value="1"/>
</dbReference>
<dbReference type="AlphaFoldDB" id="A0A8H7QQX8"/>
<comment type="caution">
    <text evidence="8">The sequence shown here is derived from an EMBL/GenBank/DDBJ whole genome shotgun (WGS) entry which is preliminary data.</text>
</comment>
<evidence type="ECO:0000256" key="2">
    <source>
        <dbReference type="ARBA" id="ARBA00022679"/>
    </source>
</evidence>
<evidence type="ECO:0000256" key="5">
    <source>
        <dbReference type="ARBA" id="ARBA00022840"/>
    </source>
</evidence>
<evidence type="ECO:0000256" key="6">
    <source>
        <dbReference type="SAM" id="MobiDB-lite"/>
    </source>
</evidence>
<dbReference type="GO" id="GO:0004674">
    <property type="term" value="F:protein serine/threonine kinase activity"/>
    <property type="evidence" value="ECO:0007669"/>
    <property type="project" value="UniProtKB-KW"/>
</dbReference>